<gene>
    <name evidence="2" type="ORF">GCM10007940_23230</name>
</gene>
<keyword evidence="3" id="KW-1185">Reference proteome</keyword>
<evidence type="ECO:0008006" key="4">
    <source>
        <dbReference type="Google" id="ProtNLM"/>
    </source>
</evidence>
<accession>A0AA37SMW3</accession>
<sequence>MKTRYTFVLPFILVLHFLSAQEFTNFTSLSIHAGVQNPIELGHLDLYNVSYGDYFEPGNLFGISINKDWGKAAISFQGEYLYNPMNIGKSNKNLDLHSIKIDYKFWYNFLNPASRMKLKAGTGLGVLGFKYPERSYPPRFGPDIIDNYHVYEAYIEFSLAYTTALNFTYRINHMISLSTTIGNDFVYNYGDEQTVLLTSFSASINYTISK</sequence>
<reference evidence="2" key="1">
    <citation type="journal article" date="2014" name="Int. J. Syst. Evol. Microbiol.">
        <title>Complete genome sequence of Corynebacterium casei LMG S-19264T (=DSM 44701T), isolated from a smear-ripened cheese.</title>
        <authorList>
            <consortium name="US DOE Joint Genome Institute (JGI-PGF)"/>
            <person name="Walter F."/>
            <person name="Albersmeier A."/>
            <person name="Kalinowski J."/>
            <person name="Ruckert C."/>
        </authorList>
    </citation>
    <scope>NUCLEOTIDE SEQUENCE</scope>
    <source>
        <strain evidence="2">NBRC 108769</strain>
    </source>
</reference>
<feature type="chain" id="PRO_5041317699" description="Outer membrane protein beta-barrel domain-containing protein" evidence="1">
    <location>
        <begin position="21"/>
        <end position="210"/>
    </location>
</feature>
<evidence type="ECO:0000256" key="1">
    <source>
        <dbReference type="SAM" id="SignalP"/>
    </source>
</evidence>
<dbReference type="AlphaFoldDB" id="A0AA37SMW3"/>
<feature type="signal peptide" evidence="1">
    <location>
        <begin position="1"/>
        <end position="20"/>
    </location>
</feature>
<proteinExistence type="predicted"/>
<evidence type="ECO:0000313" key="3">
    <source>
        <dbReference type="Proteomes" id="UP001156666"/>
    </source>
</evidence>
<comment type="caution">
    <text evidence="2">The sequence shown here is derived from an EMBL/GenBank/DDBJ whole genome shotgun (WGS) entry which is preliminary data.</text>
</comment>
<dbReference type="EMBL" id="BSOH01000014">
    <property type="protein sequence ID" value="GLR17708.1"/>
    <property type="molecule type" value="Genomic_DNA"/>
</dbReference>
<name>A0AA37SMW3_9BACT</name>
<dbReference type="Proteomes" id="UP001156666">
    <property type="component" value="Unassembled WGS sequence"/>
</dbReference>
<organism evidence="2 3">
    <name type="scientific">Portibacter lacus</name>
    <dbReference type="NCBI Taxonomy" id="1099794"/>
    <lineage>
        <taxon>Bacteria</taxon>
        <taxon>Pseudomonadati</taxon>
        <taxon>Bacteroidota</taxon>
        <taxon>Saprospiria</taxon>
        <taxon>Saprospirales</taxon>
        <taxon>Haliscomenobacteraceae</taxon>
        <taxon>Portibacter</taxon>
    </lineage>
</organism>
<dbReference type="RefSeq" id="WP_235291377.1">
    <property type="nucleotide sequence ID" value="NZ_BSOH01000014.1"/>
</dbReference>
<protein>
    <recommendedName>
        <fullName evidence="4">Outer membrane protein beta-barrel domain-containing protein</fullName>
    </recommendedName>
</protein>
<evidence type="ECO:0000313" key="2">
    <source>
        <dbReference type="EMBL" id="GLR17708.1"/>
    </source>
</evidence>
<keyword evidence="1" id="KW-0732">Signal</keyword>
<reference evidence="2" key="2">
    <citation type="submission" date="2023-01" db="EMBL/GenBank/DDBJ databases">
        <title>Draft genome sequence of Portibacter lacus strain NBRC 108769.</title>
        <authorList>
            <person name="Sun Q."/>
            <person name="Mori K."/>
        </authorList>
    </citation>
    <scope>NUCLEOTIDE SEQUENCE</scope>
    <source>
        <strain evidence="2">NBRC 108769</strain>
    </source>
</reference>